<dbReference type="Proteomes" id="UP000288096">
    <property type="component" value="Unassembled WGS sequence"/>
</dbReference>
<gene>
    <name evidence="1" type="ORF">DENIS_3810</name>
</gene>
<reference evidence="2" key="1">
    <citation type="submission" date="2017-11" db="EMBL/GenBank/DDBJ databases">
        <authorList>
            <person name="Watanabe M."/>
            <person name="Kojima H."/>
        </authorList>
    </citation>
    <scope>NUCLEOTIDE SEQUENCE [LARGE SCALE GENOMIC DNA]</scope>
    <source>
        <strain evidence="2">Tokyo 01</strain>
    </source>
</reference>
<dbReference type="EMBL" id="BEXT01000001">
    <property type="protein sequence ID" value="GBC62826.1"/>
    <property type="molecule type" value="Genomic_DNA"/>
</dbReference>
<proteinExistence type="predicted"/>
<reference evidence="2" key="2">
    <citation type="submission" date="2019-01" db="EMBL/GenBank/DDBJ databases">
        <title>Genome sequence of Desulfonema ishimotonii strain Tokyo 01.</title>
        <authorList>
            <person name="Fukui M."/>
        </authorList>
    </citation>
    <scope>NUCLEOTIDE SEQUENCE [LARGE SCALE GENOMIC DNA]</scope>
    <source>
        <strain evidence="2">Tokyo 01</strain>
    </source>
</reference>
<sequence length="99" mass="11460">MAGVVGDDLSSTVSIIPEAQYPFKILEATTQKKNNVQLDLKEVRKDDRTEYRLTVVNLKEMKGRYNDMIILKTDSKIKPELRISVYGNLFDRKQQKKVN</sequence>
<comment type="caution">
    <text evidence="1">The sequence shown here is derived from an EMBL/GenBank/DDBJ whole genome shotgun (WGS) entry which is preliminary data.</text>
</comment>
<keyword evidence="2" id="KW-1185">Reference proteome</keyword>
<organism evidence="1 2">
    <name type="scientific">Desulfonema ishimotonii</name>
    <dbReference type="NCBI Taxonomy" id="45657"/>
    <lineage>
        <taxon>Bacteria</taxon>
        <taxon>Pseudomonadati</taxon>
        <taxon>Thermodesulfobacteriota</taxon>
        <taxon>Desulfobacteria</taxon>
        <taxon>Desulfobacterales</taxon>
        <taxon>Desulfococcaceae</taxon>
        <taxon>Desulfonema</taxon>
    </lineage>
</organism>
<protein>
    <submittedName>
        <fullName evidence="1">Uncharacterized protein</fullName>
    </submittedName>
</protein>
<evidence type="ECO:0000313" key="2">
    <source>
        <dbReference type="Proteomes" id="UP000288096"/>
    </source>
</evidence>
<dbReference type="AlphaFoldDB" id="A0A401G0V7"/>
<name>A0A401G0V7_9BACT</name>
<evidence type="ECO:0000313" key="1">
    <source>
        <dbReference type="EMBL" id="GBC62826.1"/>
    </source>
</evidence>
<accession>A0A401G0V7</accession>